<dbReference type="PANTHER" id="PTHR37524">
    <property type="entry name" value="RIBOSOMAL RNA LARGE SUBUNIT METHYLTRANSFERASE M"/>
    <property type="match status" value="1"/>
</dbReference>
<dbReference type="GO" id="GO:0008168">
    <property type="term" value="F:methyltransferase activity"/>
    <property type="evidence" value="ECO:0007669"/>
    <property type="project" value="InterPro"/>
</dbReference>
<dbReference type="AlphaFoldDB" id="A0A6M1LL63"/>
<dbReference type="InterPro" id="IPR002877">
    <property type="entry name" value="RNA_MeTrfase_FtsJ_dom"/>
</dbReference>
<evidence type="ECO:0000313" key="3">
    <source>
        <dbReference type="Proteomes" id="UP000475385"/>
    </source>
</evidence>
<dbReference type="InterPro" id="IPR029063">
    <property type="entry name" value="SAM-dependent_MTases_sf"/>
</dbReference>
<comment type="caution">
    <text evidence="2">The sequence shown here is derived from an EMBL/GenBank/DDBJ whole genome shotgun (WGS) entry which is preliminary data.</text>
</comment>
<sequence length="302" mass="32742">MIASAYLAAEGFEAELAEELRRARRRVTAWHGRLALSPDPPAHAAWALECWTAPAEIAVPSVKAGADALRAIQRNWACYAAAHHRRSTLITERLPPVKARPLAFPEPAPTGHLGAWTLLAPDRMLASPTKTSPFVNGEVAFVEDKEGPPSRAYLKLWEALTRLGRYPGPGDRCLDLGAAPGGWTWVLARLGAQVAAVDKAAMDPGVAAMRGVTVRAESAFGLDPRTEPKVDWLFSDVICYPARLLALVRRWIEADAARNLVCTIKFQGETDHEAAEAFAAIPGAVVFHSAHNKHELTFARLG</sequence>
<proteinExistence type="predicted"/>
<dbReference type="PANTHER" id="PTHR37524:SF2">
    <property type="entry name" value="RIBOSOMAL RNA METHYLTRANSFERASE FTSJ DOMAIN-CONTAINING PROTEIN"/>
    <property type="match status" value="1"/>
</dbReference>
<accession>A0A6M1LL63</accession>
<reference evidence="2 3" key="1">
    <citation type="submission" date="2020-02" db="EMBL/GenBank/DDBJ databases">
        <authorList>
            <person name="Kim H.M."/>
            <person name="Jeon C.O."/>
        </authorList>
    </citation>
    <scope>NUCLEOTIDE SEQUENCE [LARGE SCALE GENOMIC DNA]</scope>
    <source>
        <strain evidence="2 3">PeD5</strain>
    </source>
</reference>
<dbReference type="GO" id="GO:0032259">
    <property type="term" value="P:methylation"/>
    <property type="evidence" value="ECO:0007669"/>
    <property type="project" value="InterPro"/>
</dbReference>
<protein>
    <recommendedName>
        <fullName evidence="1">Ribosomal RNA methyltransferase FtsJ domain-containing protein</fullName>
    </recommendedName>
</protein>
<dbReference type="Gene3D" id="3.40.50.150">
    <property type="entry name" value="Vaccinia Virus protein VP39"/>
    <property type="match status" value="1"/>
</dbReference>
<keyword evidence="3" id="KW-1185">Reference proteome</keyword>
<dbReference type="RefSeq" id="WP_164694997.1">
    <property type="nucleotide sequence ID" value="NZ_JAAIKB010000005.1"/>
</dbReference>
<evidence type="ECO:0000313" key="2">
    <source>
        <dbReference type="EMBL" id="NGM21085.1"/>
    </source>
</evidence>
<evidence type="ECO:0000259" key="1">
    <source>
        <dbReference type="Pfam" id="PF01728"/>
    </source>
</evidence>
<dbReference type="Proteomes" id="UP000475385">
    <property type="component" value="Unassembled WGS sequence"/>
</dbReference>
<gene>
    <name evidence="2" type="ORF">G3576_13765</name>
</gene>
<dbReference type="EMBL" id="JAAIKB010000005">
    <property type="protein sequence ID" value="NGM21085.1"/>
    <property type="molecule type" value="Genomic_DNA"/>
</dbReference>
<name>A0A6M1LL63_9PROT</name>
<organism evidence="2 3">
    <name type="scientific">Falsiroseomonas algicola</name>
    <dbReference type="NCBI Taxonomy" id="2716930"/>
    <lineage>
        <taxon>Bacteria</taxon>
        <taxon>Pseudomonadati</taxon>
        <taxon>Pseudomonadota</taxon>
        <taxon>Alphaproteobacteria</taxon>
        <taxon>Acetobacterales</taxon>
        <taxon>Roseomonadaceae</taxon>
        <taxon>Falsiroseomonas</taxon>
    </lineage>
</organism>
<dbReference type="Pfam" id="PF01728">
    <property type="entry name" value="FtsJ"/>
    <property type="match status" value="1"/>
</dbReference>
<feature type="domain" description="Ribosomal RNA methyltransferase FtsJ" evidence="1">
    <location>
        <begin position="150"/>
        <end position="237"/>
    </location>
</feature>
<reference evidence="2 3" key="2">
    <citation type="submission" date="2020-03" db="EMBL/GenBank/DDBJ databases">
        <title>Roseomonas stagni sp. nov., isolated from pond water in Japan.</title>
        <authorList>
            <person name="Furuhata K."/>
            <person name="Miyamoto H."/>
            <person name="Goto K."/>
        </authorList>
    </citation>
    <scope>NUCLEOTIDE SEQUENCE [LARGE SCALE GENOMIC DNA]</scope>
    <source>
        <strain evidence="2 3">PeD5</strain>
    </source>
</reference>
<dbReference type="SUPFAM" id="SSF53335">
    <property type="entry name" value="S-adenosyl-L-methionine-dependent methyltransferases"/>
    <property type="match status" value="1"/>
</dbReference>